<reference evidence="2 3" key="1">
    <citation type="journal article" date="2007" name="Nature">
        <title>Evolution of genes and genomes on the Drosophila phylogeny.</title>
        <authorList>
            <consortium name="Drosophila 12 Genomes Consortium"/>
            <person name="Clark A.G."/>
            <person name="Eisen M.B."/>
            <person name="Smith D.R."/>
            <person name="Bergman C.M."/>
            <person name="Oliver B."/>
            <person name="Markow T.A."/>
            <person name="Kaufman T.C."/>
            <person name="Kellis M."/>
            <person name="Gelbart W."/>
            <person name="Iyer V.N."/>
            <person name="Pollard D.A."/>
            <person name="Sackton T.B."/>
            <person name="Larracuente A.M."/>
            <person name="Singh N.D."/>
            <person name="Abad J.P."/>
            <person name="Abt D.N."/>
            <person name="Adryan B."/>
            <person name="Aguade M."/>
            <person name="Akashi H."/>
            <person name="Anderson W.W."/>
            <person name="Aquadro C.F."/>
            <person name="Ardell D.H."/>
            <person name="Arguello R."/>
            <person name="Artieri C.G."/>
            <person name="Barbash D.A."/>
            <person name="Barker D."/>
            <person name="Barsanti P."/>
            <person name="Batterham P."/>
            <person name="Batzoglou S."/>
            <person name="Begun D."/>
            <person name="Bhutkar A."/>
            <person name="Blanco E."/>
            <person name="Bosak S.A."/>
            <person name="Bradley R.K."/>
            <person name="Brand A.D."/>
            <person name="Brent M.R."/>
            <person name="Brooks A.N."/>
            <person name="Brown R.H."/>
            <person name="Butlin R.K."/>
            <person name="Caggese C."/>
            <person name="Calvi B.R."/>
            <person name="Bernardo de Carvalho A."/>
            <person name="Caspi A."/>
            <person name="Castrezana S."/>
            <person name="Celniker S.E."/>
            <person name="Chang J.L."/>
            <person name="Chapple C."/>
            <person name="Chatterji S."/>
            <person name="Chinwalla A."/>
            <person name="Civetta A."/>
            <person name="Clifton S.W."/>
            <person name="Comeron J.M."/>
            <person name="Costello J.C."/>
            <person name="Coyne J.A."/>
            <person name="Daub J."/>
            <person name="David R.G."/>
            <person name="Delcher A.L."/>
            <person name="Delehaunty K."/>
            <person name="Do C.B."/>
            <person name="Ebling H."/>
            <person name="Edwards K."/>
            <person name="Eickbush T."/>
            <person name="Evans J.D."/>
            <person name="Filipski A."/>
            <person name="Findeiss S."/>
            <person name="Freyhult E."/>
            <person name="Fulton L."/>
            <person name="Fulton R."/>
            <person name="Garcia A.C."/>
            <person name="Gardiner A."/>
            <person name="Garfield D.A."/>
            <person name="Garvin B.E."/>
            <person name="Gibson G."/>
            <person name="Gilbert D."/>
            <person name="Gnerre S."/>
            <person name="Godfrey J."/>
            <person name="Good R."/>
            <person name="Gotea V."/>
            <person name="Gravely B."/>
            <person name="Greenberg A.J."/>
            <person name="Griffiths-Jones S."/>
            <person name="Gross S."/>
            <person name="Guigo R."/>
            <person name="Gustafson E.A."/>
            <person name="Haerty W."/>
            <person name="Hahn M.W."/>
            <person name="Halligan D.L."/>
            <person name="Halpern A.L."/>
            <person name="Halter G.M."/>
            <person name="Han M.V."/>
            <person name="Heger A."/>
            <person name="Hillier L."/>
            <person name="Hinrichs A.S."/>
            <person name="Holmes I."/>
            <person name="Hoskins R.A."/>
            <person name="Hubisz M.J."/>
            <person name="Hultmark D."/>
            <person name="Huntley M.A."/>
            <person name="Jaffe D.B."/>
            <person name="Jagadeeshan S."/>
            <person name="Jeck W.R."/>
            <person name="Johnson J."/>
            <person name="Jones C.D."/>
            <person name="Jordan W.C."/>
            <person name="Karpen G.H."/>
            <person name="Kataoka E."/>
            <person name="Keightley P.D."/>
            <person name="Kheradpour P."/>
            <person name="Kirkness E.F."/>
            <person name="Koerich L.B."/>
            <person name="Kristiansen K."/>
            <person name="Kudrna D."/>
            <person name="Kulathinal R.J."/>
            <person name="Kumar S."/>
            <person name="Kwok R."/>
            <person name="Lander E."/>
            <person name="Langley C.H."/>
            <person name="Lapoint R."/>
            <person name="Lazzaro B.P."/>
            <person name="Lee S.J."/>
            <person name="Levesque L."/>
            <person name="Li R."/>
            <person name="Lin C.F."/>
            <person name="Lin M.F."/>
            <person name="Lindblad-Toh K."/>
            <person name="Llopart A."/>
            <person name="Long M."/>
            <person name="Low L."/>
            <person name="Lozovsky E."/>
            <person name="Lu J."/>
            <person name="Luo M."/>
            <person name="Machado C.A."/>
            <person name="Makalowski W."/>
            <person name="Marzo M."/>
            <person name="Matsuda M."/>
            <person name="Matzkin L."/>
            <person name="McAllister B."/>
            <person name="McBride C.S."/>
            <person name="McKernan B."/>
            <person name="McKernan K."/>
            <person name="Mendez-Lago M."/>
            <person name="Minx P."/>
            <person name="Mollenhauer M.U."/>
            <person name="Montooth K."/>
            <person name="Mount S.M."/>
            <person name="Mu X."/>
            <person name="Myers E."/>
            <person name="Negre B."/>
            <person name="Newfeld S."/>
            <person name="Nielsen R."/>
            <person name="Noor M.A."/>
            <person name="O'Grady P."/>
            <person name="Pachter L."/>
            <person name="Papaceit M."/>
            <person name="Parisi M.J."/>
            <person name="Parisi M."/>
            <person name="Parts L."/>
            <person name="Pedersen J.S."/>
            <person name="Pesole G."/>
            <person name="Phillippy A.M."/>
            <person name="Ponting C.P."/>
            <person name="Pop M."/>
            <person name="Porcelli D."/>
            <person name="Powell J.R."/>
            <person name="Prohaska S."/>
            <person name="Pruitt K."/>
            <person name="Puig M."/>
            <person name="Quesneville H."/>
            <person name="Ram K.R."/>
            <person name="Rand D."/>
            <person name="Rasmussen M.D."/>
            <person name="Reed L.K."/>
            <person name="Reenan R."/>
            <person name="Reily A."/>
            <person name="Remington K.A."/>
            <person name="Rieger T.T."/>
            <person name="Ritchie M.G."/>
            <person name="Robin C."/>
            <person name="Rogers Y.H."/>
            <person name="Rohde C."/>
            <person name="Rozas J."/>
            <person name="Rubenfield M.J."/>
            <person name="Ruiz A."/>
            <person name="Russo S."/>
            <person name="Salzberg S.L."/>
            <person name="Sanchez-Gracia A."/>
            <person name="Saranga D.J."/>
            <person name="Sato H."/>
            <person name="Schaeffer S.W."/>
            <person name="Schatz M.C."/>
            <person name="Schlenke T."/>
            <person name="Schwartz R."/>
            <person name="Segarra C."/>
            <person name="Singh R.S."/>
            <person name="Sirot L."/>
            <person name="Sirota M."/>
            <person name="Sisneros N.B."/>
            <person name="Smith C.D."/>
            <person name="Smith T.F."/>
            <person name="Spieth J."/>
            <person name="Stage D.E."/>
            <person name="Stark A."/>
            <person name="Stephan W."/>
            <person name="Strausberg R.L."/>
            <person name="Strempel S."/>
            <person name="Sturgill D."/>
            <person name="Sutton G."/>
            <person name="Sutton G.G."/>
            <person name="Tao W."/>
            <person name="Teichmann S."/>
            <person name="Tobari Y.N."/>
            <person name="Tomimura Y."/>
            <person name="Tsolas J.M."/>
            <person name="Valente V.L."/>
            <person name="Venter E."/>
            <person name="Venter J.C."/>
            <person name="Vicario S."/>
            <person name="Vieira F.G."/>
            <person name="Vilella A.J."/>
            <person name="Villasante A."/>
            <person name="Walenz B."/>
            <person name="Wang J."/>
            <person name="Wasserman M."/>
            <person name="Watts T."/>
            <person name="Wilson D."/>
            <person name="Wilson R.K."/>
            <person name="Wing R.A."/>
            <person name="Wolfner M.F."/>
            <person name="Wong A."/>
            <person name="Wong G.K."/>
            <person name="Wu C.I."/>
            <person name="Wu G."/>
            <person name="Yamamoto D."/>
            <person name="Yang H.P."/>
            <person name="Yang S.P."/>
            <person name="Yorke J.A."/>
            <person name="Yoshida K."/>
            <person name="Zdobnov E."/>
            <person name="Zhang P."/>
            <person name="Zhang Y."/>
            <person name="Zimin A.V."/>
            <person name="Baldwin J."/>
            <person name="Abdouelleil A."/>
            <person name="Abdulkadir J."/>
            <person name="Abebe A."/>
            <person name="Abera B."/>
            <person name="Abreu J."/>
            <person name="Acer S.C."/>
            <person name="Aftuck L."/>
            <person name="Alexander A."/>
            <person name="An P."/>
            <person name="Anderson E."/>
            <person name="Anderson S."/>
            <person name="Arachi H."/>
            <person name="Azer M."/>
            <person name="Bachantsang P."/>
            <person name="Barry A."/>
            <person name="Bayul T."/>
            <person name="Berlin A."/>
            <person name="Bessette D."/>
            <person name="Bloom T."/>
            <person name="Blye J."/>
            <person name="Boguslavskiy L."/>
            <person name="Bonnet C."/>
            <person name="Boukhgalter B."/>
            <person name="Bourzgui I."/>
            <person name="Brown A."/>
            <person name="Cahill P."/>
            <person name="Channer S."/>
            <person name="Cheshatsang Y."/>
            <person name="Chuda L."/>
            <person name="Citroen M."/>
            <person name="Collymore A."/>
            <person name="Cooke P."/>
            <person name="Costello M."/>
            <person name="D'Aco K."/>
            <person name="Daza R."/>
            <person name="De Haan G."/>
            <person name="DeGray S."/>
            <person name="DeMaso C."/>
            <person name="Dhargay N."/>
            <person name="Dooley K."/>
            <person name="Dooley E."/>
            <person name="Doricent M."/>
            <person name="Dorje P."/>
            <person name="Dorjee K."/>
            <person name="Dupes A."/>
            <person name="Elong R."/>
            <person name="Falk J."/>
            <person name="Farina A."/>
            <person name="Faro S."/>
            <person name="Ferguson D."/>
            <person name="Fisher S."/>
            <person name="Foley C.D."/>
            <person name="Franke A."/>
            <person name="Friedrich D."/>
            <person name="Gadbois L."/>
            <person name="Gearin G."/>
            <person name="Gearin C.R."/>
            <person name="Giannoukos G."/>
            <person name="Goode T."/>
            <person name="Graham J."/>
            <person name="Grandbois E."/>
            <person name="Grewal S."/>
            <person name="Gyaltsen K."/>
            <person name="Hafez N."/>
            <person name="Hagos B."/>
            <person name="Hall J."/>
            <person name="Henson C."/>
            <person name="Hollinger A."/>
            <person name="Honan T."/>
            <person name="Huard M.D."/>
            <person name="Hughes L."/>
            <person name="Hurhula B."/>
            <person name="Husby M.E."/>
            <person name="Kamat A."/>
            <person name="Kanga B."/>
            <person name="Kashin S."/>
            <person name="Khazanovich D."/>
            <person name="Kisner P."/>
            <person name="Lance K."/>
            <person name="Lara M."/>
            <person name="Lee W."/>
            <person name="Lennon N."/>
            <person name="Letendre F."/>
            <person name="LeVine R."/>
            <person name="Lipovsky A."/>
            <person name="Liu X."/>
            <person name="Liu J."/>
            <person name="Liu S."/>
            <person name="Lokyitsang T."/>
            <person name="Lokyitsang Y."/>
            <person name="Lubonja R."/>
            <person name="Lui A."/>
            <person name="MacDonald P."/>
            <person name="Magnisalis V."/>
            <person name="Maru K."/>
            <person name="Matthews C."/>
            <person name="McCusker W."/>
            <person name="McDonough S."/>
            <person name="Mehta T."/>
            <person name="Meldrim J."/>
            <person name="Meneus L."/>
            <person name="Mihai O."/>
            <person name="Mihalev A."/>
            <person name="Mihova T."/>
            <person name="Mittelman R."/>
            <person name="Mlenga V."/>
            <person name="Montmayeur A."/>
            <person name="Mulrain L."/>
            <person name="Navidi A."/>
            <person name="Naylor J."/>
            <person name="Negash T."/>
            <person name="Nguyen T."/>
            <person name="Nguyen N."/>
            <person name="Nicol R."/>
            <person name="Norbu C."/>
            <person name="Norbu N."/>
            <person name="Novod N."/>
            <person name="O'Neill B."/>
            <person name="Osman S."/>
            <person name="Markiewicz E."/>
            <person name="Oyono O.L."/>
            <person name="Patti C."/>
            <person name="Phunkhang P."/>
            <person name="Pierre F."/>
            <person name="Priest M."/>
            <person name="Raghuraman S."/>
            <person name="Rege F."/>
            <person name="Reyes R."/>
            <person name="Rise C."/>
            <person name="Rogov P."/>
            <person name="Ross K."/>
            <person name="Ryan E."/>
            <person name="Settipalli S."/>
            <person name="Shea T."/>
            <person name="Sherpa N."/>
            <person name="Shi L."/>
            <person name="Shih D."/>
            <person name="Sparrow T."/>
            <person name="Spaulding J."/>
            <person name="Stalker J."/>
            <person name="Stange-Thomann N."/>
            <person name="Stavropoulos S."/>
            <person name="Stone C."/>
            <person name="Strader C."/>
            <person name="Tesfaye S."/>
            <person name="Thomson T."/>
            <person name="Thoulutsang Y."/>
            <person name="Thoulutsang D."/>
            <person name="Topham K."/>
            <person name="Topping I."/>
            <person name="Tsamla T."/>
            <person name="Vassiliev H."/>
            <person name="Vo A."/>
            <person name="Wangchuk T."/>
            <person name="Wangdi T."/>
            <person name="Weiand M."/>
            <person name="Wilkinson J."/>
            <person name="Wilson A."/>
            <person name="Yadav S."/>
            <person name="Young G."/>
            <person name="Yu Q."/>
            <person name="Zembek L."/>
            <person name="Zhong D."/>
            <person name="Zimmer A."/>
            <person name="Zwirko Z."/>
            <person name="Jaffe D.B."/>
            <person name="Alvarez P."/>
            <person name="Brockman W."/>
            <person name="Butler J."/>
            <person name="Chin C."/>
            <person name="Gnerre S."/>
            <person name="Grabherr M."/>
            <person name="Kleber M."/>
            <person name="Mauceli E."/>
            <person name="MacCallum I."/>
        </authorList>
    </citation>
    <scope>NUCLEOTIDE SEQUENCE [LARGE SCALE GENOMIC DNA]</scope>
    <source>
        <strain evidence="3">MSH-3 / Tucson 14011-0111.49</strain>
    </source>
</reference>
<feature type="region of interest" description="Disordered" evidence="1">
    <location>
        <begin position="79"/>
        <end position="107"/>
    </location>
</feature>
<organism evidence="3">
    <name type="scientific">Drosophila persimilis</name>
    <name type="common">Fruit fly</name>
    <dbReference type="NCBI Taxonomy" id="7234"/>
    <lineage>
        <taxon>Eukaryota</taxon>
        <taxon>Metazoa</taxon>
        <taxon>Ecdysozoa</taxon>
        <taxon>Arthropoda</taxon>
        <taxon>Hexapoda</taxon>
        <taxon>Insecta</taxon>
        <taxon>Pterygota</taxon>
        <taxon>Neoptera</taxon>
        <taxon>Endopterygota</taxon>
        <taxon>Diptera</taxon>
        <taxon>Brachycera</taxon>
        <taxon>Muscomorpha</taxon>
        <taxon>Ephydroidea</taxon>
        <taxon>Drosophilidae</taxon>
        <taxon>Drosophila</taxon>
        <taxon>Sophophora</taxon>
    </lineage>
</organism>
<sequence length="107" mass="11677">MRSENGKAIKIMGKCLLEPAANSANILRRTGQDSEHGQGNTDTDTDTDTDMALGGSLRLEMMCTAIALFLKKKVPYQKAKYKGPAPNDPDWILDPNPQSPKESQAKT</sequence>
<accession>B4G7C3</accession>
<name>B4G7C3_DROPE</name>
<gene>
    <name evidence="2" type="primary">Dper\GL19605</name>
    <name evidence="2" type="ORF">Dper_GL19605</name>
</gene>
<proteinExistence type="predicted"/>
<feature type="region of interest" description="Disordered" evidence="1">
    <location>
        <begin position="26"/>
        <end position="51"/>
    </location>
</feature>
<dbReference type="HOGENOM" id="CLU_2212645_0_0_1"/>
<keyword evidence="3" id="KW-1185">Reference proteome</keyword>
<dbReference type="AlphaFoldDB" id="B4G7C3"/>
<protein>
    <submittedName>
        <fullName evidence="2">GL19605</fullName>
    </submittedName>
</protein>
<evidence type="ECO:0000313" key="3">
    <source>
        <dbReference type="Proteomes" id="UP000008744"/>
    </source>
</evidence>
<dbReference type="Proteomes" id="UP000008744">
    <property type="component" value="Unassembled WGS sequence"/>
</dbReference>
<dbReference type="EMBL" id="CH479180">
    <property type="protein sequence ID" value="EDW29256.1"/>
    <property type="molecule type" value="Genomic_DNA"/>
</dbReference>
<evidence type="ECO:0000313" key="2">
    <source>
        <dbReference type="EMBL" id="EDW29256.1"/>
    </source>
</evidence>
<evidence type="ECO:0000256" key="1">
    <source>
        <dbReference type="SAM" id="MobiDB-lite"/>
    </source>
</evidence>